<feature type="region of interest" description="Disordered" evidence="1">
    <location>
        <begin position="1"/>
        <end position="20"/>
    </location>
</feature>
<evidence type="ECO:0000313" key="2">
    <source>
        <dbReference type="EMBL" id="TLD39795.1"/>
    </source>
</evidence>
<evidence type="ECO:0000256" key="1">
    <source>
        <dbReference type="SAM" id="MobiDB-lite"/>
    </source>
</evidence>
<accession>A0A533Q5J0</accession>
<sequence>MKPNISSTEERLPRLPNGHCEGIVRSNPLHVSEEIASGKPHTHQAKGRIY</sequence>
<dbReference type="Proteomes" id="UP000319783">
    <property type="component" value="Unassembled WGS sequence"/>
</dbReference>
<evidence type="ECO:0000313" key="3">
    <source>
        <dbReference type="Proteomes" id="UP000319783"/>
    </source>
</evidence>
<comment type="caution">
    <text evidence="2">The sequence shown here is derived from an EMBL/GenBank/DDBJ whole genome shotgun (WGS) entry which is preliminary data.</text>
</comment>
<proteinExistence type="predicted"/>
<dbReference type="EMBL" id="SULG01000209">
    <property type="protein sequence ID" value="TLD39795.1"/>
    <property type="molecule type" value="Genomic_DNA"/>
</dbReference>
<name>A0A533Q5J0_9BACT</name>
<organism evidence="2 3">
    <name type="scientific">Candidatus Jettenia ecosi</name>
    <dbReference type="NCBI Taxonomy" id="2494326"/>
    <lineage>
        <taxon>Bacteria</taxon>
        <taxon>Pseudomonadati</taxon>
        <taxon>Planctomycetota</taxon>
        <taxon>Candidatus Brocadiia</taxon>
        <taxon>Candidatus Brocadiales</taxon>
        <taxon>Candidatus Brocadiaceae</taxon>
        <taxon>Candidatus Jettenia</taxon>
    </lineage>
</organism>
<dbReference type="AlphaFoldDB" id="A0A533Q5J0"/>
<protein>
    <submittedName>
        <fullName evidence="2">Uncharacterized protein</fullName>
    </submittedName>
</protein>
<gene>
    <name evidence="2" type="ORF">JETT_3949</name>
</gene>
<reference evidence="2 3" key="1">
    <citation type="submission" date="2019-04" db="EMBL/GenBank/DDBJ databases">
        <title>Genome of a novel bacterium Candidatus Jettenia ecosi reconstructed from metagenome of an anammox bioreactor.</title>
        <authorList>
            <person name="Mardanov A.V."/>
            <person name="Beletsky A.V."/>
            <person name="Ravin N.V."/>
            <person name="Botchkova E.A."/>
            <person name="Litti Y.V."/>
            <person name="Nozhevnikova A.N."/>
        </authorList>
    </citation>
    <scope>NUCLEOTIDE SEQUENCE [LARGE SCALE GENOMIC DNA]</scope>
    <source>
        <strain evidence="2">J2</strain>
    </source>
</reference>